<organism evidence="1 2">
    <name type="scientific">Mucuna pruriens</name>
    <name type="common">Velvet bean</name>
    <name type="synonym">Dolichos pruriens</name>
    <dbReference type="NCBI Taxonomy" id="157652"/>
    <lineage>
        <taxon>Eukaryota</taxon>
        <taxon>Viridiplantae</taxon>
        <taxon>Streptophyta</taxon>
        <taxon>Embryophyta</taxon>
        <taxon>Tracheophyta</taxon>
        <taxon>Spermatophyta</taxon>
        <taxon>Magnoliopsida</taxon>
        <taxon>eudicotyledons</taxon>
        <taxon>Gunneridae</taxon>
        <taxon>Pentapetalae</taxon>
        <taxon>rosids</taxon>
        <taxon>fabids</taxon>
        <taxon>Fabales</taxon>
        <taxon>Fabaceae</taxon>
        <taxon>Papilionoideae</taxon>
        <taxon>50 kb inversion clade</taxon>
        <taxon>NPAAA clade</taxon>
        <taxon>indigoferoid/millettioid clade</taxon>
        <taxon>Phaseoleae</taxon>
        <taxon>Mucuna</taxon>
    </lineage>
</organism>
<dbReference type="OrthoDB" id="1741911at2759"/>
<keyword evidence="2" id="KW-1185">Reference proteome</keyword>
<sequence>MWMSPFLEYLRKDRLPSDPTKAKKLVRDVSKYIVISEQLYQRGFSFPLLWCVEGEESEYVVREVHEGVCGTHIRGRALASKITKSGYY</sequence>
<comment type="caution">
    <text evidence="1">The sequence shown here is derived from an EMBL/GenBank/DDBJ whole genome shotgun (WGS) entry which is preliminary data.</text>
</comment>
<name>A0A371G0D0_MUCPR</name>
<dbReference type="AlphaFoldDB" id="A0A371G0D0"/>
<evidence type="ECO:0000313" key="2">
    <source>
        <dbReference type="Proteomes" id="UP000257109"/>
    </source>
</evidence>
<dbReference type="EMBL" id="QJKJ01007188">
    <property type="protein sequence ID" value="RDX83980.1"/>
    <property type="molecule type" value="Genomic_DNA"/>
</dbReference>
<gene>
    <name evidence="1" type="ORF">CR513_35036</name>
</gene>
<accession>A0A371G0D0</accession>
<dbReference type="PANTHER" id="PTHR48475">
    <property type="entry name" value="RIBONUCLEASE H"/>
    <property type="match status" value="1"/>
</dbReference>
<feature type="non-terminal residue" evidence="1">
    <location>
        <position position="1"/>
    </location>
</feature>
<reference evidence="1" key="1">
    <citation type="submission" date="2018-05" db="EMBL/GenBank/DDBJ databases">
        <title>Draft genome of Mucuna pruriens seed.</title>
        <authorList>
            <person name="Nnadi N.E."/>
            <person name="Vos R."/>
            <person name="Hasami M.H."/>
            <person name="Devisetty U.K."/>
            <person name="Aguiy J.C."/>
        </authorList>
    </citation>
    <scope>NUCLEOTIDE SEQUENCE [LARGE SCALE GENOMIC DNA]</scope>
    <source>
        <strain evidence="1">JCA_2017</strain>
    </source>
</reference>
<dbReference type="PANTHER" id="PTHR48475:SF2">
    <property type="entry name" value="RIBONUCLEASE H"/>
    <property type="match status" value="1"/>
</dbReference>
<evidence type="ECO:0000313" key="1">
    <source>
        <dbReference type="EMBL" id="RDX83980.1"/>
    </source>
</evidence>
<dbReference type="Proteomes" id="UP000257109">
    <property type="component" value="Unassembled WGS sequence"/>
</dbReference>
<proteinExistence type="predicted"/>
<protein>
    <submittedName>
        <fullName evidence="1">Uncharacterized protein</fullName>
    </submittedName>
</protein>